<sequence length="424" mass="47931">MKKVAIIGAGISGLATAYQLHQECAVTIYEKQDFPGGHTDTHELDIDGRTLRIDSGFIIFCPQYYPHFYAMLQDLGVAYQATDMSFSAHNQQTGLVYNATSLNKLFCQRRNLLSPRFYRMLIDLLRFYARSADVLESDDDSLTVADYLTQQGYGDAFWHDHLLPMMSALWSSPPERVAQFPIRHLVDFFKAHGLLKVVGRPQWMVVKNGSKSYVEALQKRLKVDWRLGCTIHSVTRNNAGVQIHSDTGVGPEEFDVVVFATHSDQALTLLADPSQTETDVLGAIPFEHNHVVVHTDETLLHPNRQSWASWNTEVPSNVEPSSQFKCTANYWMNALQSLPGPTNVFTTLNSNHRIRADKILVERHYTHPVFTAASVAAQKRKAEIDGHQHTYYVGAYWGWGFHEDGARTAYQVSEKIKERLACTV</sequence>
<dbReference type="SUPFAM" id="SSF51905">
    <property type="entry name" value="FAD/NAD(P)-binding domain"/>
    <property type="match status" value="1"/>
</dbReference>
<evidence type="ECO:0000313" key="3">
    <source>
        <dbReference type="Proteomes" id="UP000614811"/>
    </source>
</evidence>
<dbReference type="PANTHER" id="PTHR42923:SF17">
    <property type="entry name" value="AMINE OXIDASE DOMAIN-CONTAINING PROTEIN"/>
    <property type="match status" value="1"/>
</dbReference>
<gene>
    <name evidence="2" type="ORF">GCM10008090_26120</name>
</gene>
<evidence type="ECO:0000313" key="2">
    <source>
        <dbReference type="EMBL" id="GHA15340.1"/>
    </source>
</evidence>
<dbReference type="Gene3D" id="1.10.405.20">
    <property type="match status" value="1"/>
</dbReference>
<dbReference type="FunFam" id="1.10.405.20:FF:000001">
    <property type="entry name" value="Amine oxidase"/>
    <property type="match status" value="1"/>
</dbReference>
<dbReference type="RefSeq" id="WP_189402009.1">
    <property type="nucleotide sequence ID" value="NZ_BMXA01000005.1"/>
</dbReference>
<dbReference type="GO" id="GO:0016491">
    <property type="term" value="F:oxidoreductase activity"/>
    <property type="evidence" value="ECO:0007669"/>
    <property type="project" value="InterPro"/>
</dbReference>
<dbReference type="Gene3D" id="3.50.50.60">
    <property type="entry name" value="FAD/NAD(P)-binding domain"/>
    <property type="match status" value="1"/>
</dbReference>
<dbReference type="Proteomes" id="UP000614811">
    <property type="component" value="Unassembled WGS sequence"/>
</dbReference>
<dbReference type="Gene3D" id="3.30.70.1990">
    <property type="match status" value="1"/>
</dbReference>
<organism evidence="2 3">
    <name type="scientific">Arenicella chitinivorans</name>
    <dbReference type="NCBI Taxonomy" id="1329800"/>
    <lineage>
        <taxon>Bacteria</taxon>
        <taxon>Pseudomonadati</taxon>
        <taxon>Pseudomonadota</taxon>
        <taxon>Gammaproteobacteria</taxon>
        <taxon>Arenicellales</taxon>
        <taxon>Arenicellaceae</taxon>
        <taxon>Arenicella</taxon>
    </lineage>
</organism>
<dbReference type="InterPro" id="IPR050464">
    <property type="entry name" value="Zeta_carotene_desat/Oxidored"/>
</dbReference>
<dbReference type="InterPro" id="IPR002937">
    <property type="entry name" value="Amino_oxidase"/>
</dbReference>
<feature type="domain" description="Amine oxidase" evidence="1">
    <location>
        <begin position="11"/>
        <end position="288"/>
    </location>
</feature>
<accession>A0A918RZY6</accession>
<keyword evidence="3" id="KW-1185">Reference proteome</keyword>
<evidence type="ECO:0000259" key="1">
    <source>
        <dbReference type="Pfam" id="PF01593"/>
    </source>
</evidence>
<dbReference type="AlphaFoldDB" id="A0A918RZY6"/>
<comment type="caution">
    <text evidence="2">The sequence shown here is derived from an EMBL/GenBank/DDBJ whole genome shotgun (WGS) entry which is preliminary data.</text>
</comment>
<reference evidence="2" key="2">
    <citation type="submission" date="2020-09" db="EMBL/GenBank/DDBJ databases">
        <authorList>
            <person name="Sun Q."/>
            <person name="Kim S."/>
        </authorList>
    </citation>
    <scope>NUCLEOTIDE SEQUENCE</scope>
    <source>
        <strain evidence="2">KCTC 12711</strain>
    </source>
</reference>
<dbReference type="PANTHER" id="PTHR42923">
    <property type="entry name" value="PROTOPORPHYRINOGEN OXIDASE"/>
    <property type="match status" value="1"/>
</dbReference>
<reference evidence="2" key="1">
    <citation type="journal article" date="2014" name="Int. J. Syst. Evol. Microbiol.">
        <title>Complete genome sequence of Corynebacterium casei LMG S-19264T (=DSM 44701T), isolated from a smear-ripened cheese.</title>
        <authorList>
            <consortium name="US DOE Joint Genome Institute (JGI-PGF)"/>
            <person name="Walter F."/>
            <person name="Albersmeier A."/>
            <person name="Kalinowski J."/>
            <person name="Ruckert C."/>
        </authorList>
    </citation>
    <scope>NUCLEOTIDE SEQUENCE</scope>
    <source>
        <strain evidence="2">KCTC 12711</strain>
    </source>
</reference>
<dbReference type="EMBL" id="BMXA01000005">
    <property type="protein sequence ID" value="GHA15340.1"/>
    <property type="molecule type" value="Genomic_DNA"/>
</dbReference>
<dbReference type="Pfam" id="PF01593">
    <property type="entry name" value="Amino_oxidase"/>
    <property type="match status" value="1"/>
</dbReference>
<protein>
    <submittedName>
        <fullName evidence="2">Dehydrogenase</fullName>
    </submittedName>
</protein>
<proteinExistence type="predicted"/>
<name>A0A918RZY6_9GAMM</name>
<dbReference type="InterPro" id="IPR036188">
    <property type="entry name" value="FAD/NAD-bd_sf"/>
</dbReference>